<dbReference type="Proteomes" id="UP000265520">
    <property type="component" value="Unassembled WGS sequence"/>
</dbReference>
<dbReference type="AlphaFoldDB" id="A0A392SWU6"/>
<evidence type="ECO:0000313" key="3">
    <source>
        <dbReference type="Proteomes" id="UP000265520"/>
    </source>
</evidence>
<accession>A0A392SWU6</accession>
<organism evidence="2 3">
    <name type="scientific">Trifolium medium</name>
    <dbReference type="NCBI Taxonomy" id="97028"/>
    <lineage>
        <taxon>Eukaryota</taxon>
        <taxon>Viridiplantae</taxon>
        <taxon>Streptophyta</taxon>
        <taxon>Embryophyta</taxon>
        <taxon>Tracheophyta</taxon>
        <taxon>Spermatophyta</taxon>
        <taxon>Magnoliopsida</taxon>
        <taxon>eudicotyledons</taxon>
        <taxon>Gunneridae</taxon>
        <taxon>Pentapetalae</taxon>
        <taxon>rosids</taxon>
        <taxon>fabids</taxon>
        <taxon>Fabales</taxon>
        <taxon>Fabaceae</taxon>
        <taxon>Papilionoideae</taxon>
        <taxon>50 kb inversion clade</taxon>
        <taxon>NPAAA clade</taxon>
        <taxon>Hologalegina</taxon>
        <taxon>IRL clade</taxon>
        <taxon>Trifolieae</taxon>
        <taxon>Trifolium</taxon>
    </lineage>
</organism>
<evidence type="ECO:0000256" key="1">
    <source>
        <dbReference type="SAM" id="MobiDB-lite"/>
    </source>
</evidence>
<name>A0A392SWU6_9FABA</name>
<keyword evidence="3" id="KW-1185">Reference proteome</keyword>
<reference evidence="2 3" key="1">
    <citation type="journal article" date="2018" name="Front. Plant Sci.">
        <title>Red Clover (Trifolium pratense) and Zigzag Clover (T. medium) - A Picture of Genomic Similarities and Differences.</title>
        <authorList>
            <person name="Dluhosova J."/>
            <person name="Istvanek J."/>
            <person name="Nedelnik J."/>
            <person name="Repkova J."/>
        </authorList>
    </citation>
    <scope>NUCLEOTIDE SEQUENCE [LARGE SCALE GENOMIC DNA]</scope>
    <source>
        <strain evidence="3">cv. 10/8</strain>
        <tissue evidence="2">Leaf</tissue>
    </source>
</reference>
<feature type="region of interest" description="Disordered" evidence="1">
    <location>
        <begin position="1"/>
        <end position="50"/>
    </location>
</feature>
<dbReference type="EMBL" id="LXQA010458761">
    <property type="protein sequence ID" value="MCI53149.1"/>
    <property type="molecule type" value="Genomic_DNA"/>
</dbReference>
<proteinExistence type="predicted"/>
<comment type="caution">
    <text evidence="2">The sequence shown here is derived from an EMBL/GenBank/DDBJ whole genome shotgun (WGS) entry which is preliminary data.</text>
</comment>
<feature type="compositionally biased region" description="Low complexity" evidence="1">
    <location>
        <begin position="1"/>
        <end position="16"/>
    </location>
</feature>
<evidence type="ECO:0000313" key="2">
    <source>
        <dbReference type="EMBL" id="MCI53149.1"/>
    </source>
</evidence>
<protein>
    <submittedName>
        <fullName evidence="2">Uncharacterized protein</fullName>
    </submittedName>
</protein>
<sequence>MVNAAVNVGPPVAGTAELRPTRRRTTGFPATGGGWWWCSGGRPPPTTLNI</sequence>